<sequence length="228" mass="25385">MYMKTKILLAILLITQGVFSQNENNRKIGDFKILKVYDLVNIELVRAEENYAEVTGEYSNNTVIKNKNGELKVRMGIEKRFRGANTKIKIFYNNIDKIYVHEGAFVYSKDTIAQTDIYIKADEGARVVFNINTETLSTNTSSGATIDLQGKTHHHRAKVNTGGELKASKLETEDTEVFLTTGAVADVFAKNTLGVNVRAGGTVNVHSKTRKIVENILAGGTVNYLYEN</sequence>
<dbReference type="Pfam" id="PF10988">
    <property type="entry name" value="DUF2807"/>
    <property type="match status" value="1"/>
</dbReference>
<dbReference type="EMBL" id="UINC01043507">
    <property type="protein sequence ID" value="SVB47639.1"/>
    <property type="molecule type" value="Genomic_DNA"/>
</dbReference>
<protein>
    <recommendedName>
        <fullName evidence="1">Putative auto-transporter adhesin head GIN domain-containing protein</fullName>
    </recommendedName>
</protein>
<proteinExistence type="predicted"/>
<feature type="domain" description="Putative auto-transporter adhesin head GIN" evidence="1">
    <location>
        <begin position="30"/>
        <end position="206"/>
    </location>
</feature>
<name>A0A382EB53_9ZZZZ</name>
<organism evidence="2">
    <name type="scientific">marine metagenome</name>
    <dbReference type="NCBI Taxonomy" id="408172"/>
    <lineage>
        <taxon>unclassified sequences</taxon>
        <taxon>metagenomes</taxon>
        <taxon>ecological metagenomes</taxon>
    </lineage>
</organism>
<accession>A0A382EB53</accession>
<dbReference type="InterPro" id="IPR021255">
    <property type="entry name" value="DUF2807"/>
</dbReference>
<reference evidence="2" key="1">
    <citation type="submission" date="2018-05" db="EMBL/GenBank/DDBJ databases">
        <authorList>
            <person name="Lanie J.A."/>
            <person name="Ng W.-L."/>
            <person name="Kazmierczak K.M."/>
            <person name="Andrzejewski T.M."/>
            <person name="Davidsen T.M."/>
            <person name="Wayne K.J."/>
            <person name="Tettelin H."/>
            <person name="Glass J.I."/>
            <person name="Rusch D."/>
            <person name="Podicherti R."/>
            <person name="Tsui H.-C.T."/>
            <person name="Winkler M.E."/>
        </authorList>
    </citation>
    <scope>NUCLEOTIDE SEQUENCE</scope>
</reference>
<dbReference type="AlphaFoldDB" id="A0A382EB53"/>
<evidence type="ECO:0000313" key="2">
    <source>
        <dbReference type="EMBL" id="SVB47639.1"/>
    </source>
</evidence>
<gene>
    <name evidence="2" type="ORF">METZ01_LOCUS200493</name>
</gene>
<dbReference type="Gene3D" id="2.160.20.120">
    <property type="match status" value="1"/>
</dbReference>
<evidence type="ECO:0000259" key="1">
    <source>
        <dbReference type="Pfam" id="PF10988"/>
    </source>
</evidence>